<dbReference type="AlphaFoldDB" id="D0NKR7"/>
<gene>
    <name evidence="2" type="ORF">PITG_22966</name>
</gene>
<evidence type="ECO:0000256" key="1">
    <source>
        <dbReference type="SAM" id="SignalP"/>
    </source>
</evidence>
<dbReference type="GeneID" id="9478360"/>
<dbReference type="KEGG" id="pif:PITG_22966"/>
<organism evidence="2 3">
    <name type="scientific">Phytophthora infestans (strain T30-4)</name>
    <name type="common">Potato late blight agent</name>
    <dbReference type="NCBI Taxonomy" id="403677"/>
    <lineage>
        <taxon>Eukaryota</taxon>
        <taxon>Sar</taxon>
        <taxon>Stramenopiles</taxon>
        <taxon>Oomycota</taxon>
        <taxon>Peronosporomycetes</taxon>
        <taxon>Peronosporales</taxon>
        <taxon>Peronosporaceae</taxon>
        <taxon>Phytophthora</taxon>
    </lineage>
</organism>
<evidence type="ECO:0000313" key="2">
    <source>
        <dbReference type="EMBL" id="EEY60203.1"/>
    </source>
</evidence>
<name>D0NKR7_PHYIT</name>
<dbReference type="InParanoid" id="D0NKR7"/>
<reference evidence="3" key="1">
    <citation type="journal article" date="2009" name="Nature">
        <title>Genome sequence and analysis of the Irish potato famine pathogen Phytophthora infestans.</title>
        <authorList>
            <consortium name="The Broad Institute Genome Sequencing Platform"/>
            <person name="Haas B.J."/>
            <person name="Kamoun S."/>
            <person name="Zody M.C."/>
            <person name="Jiang R.H."/>
            <person name="Handsaker R.E."/>
            <person name="Cano L.M."/>
            <person name="Grabherr M."/>
            <person name="Kodira C.D."/>
            <person name="Raffaele S."/>
            <person name="Torto-Alalibo T."/>
            <person name="Bozkurt T.O."/>
            <person name="Ah-Fong A.M."/>
            <person name="Alvarado L."/>
            <person name="Anderson V.L."/>
            <person name="Armstrong M.R."/>
            <person name="Avrova A."/>
            <person name="Baxter L."/>
            <person name="Beynon J."/>
            <person name="Boevink P.C."/>
            <person name="Bollmann S.R."/>
            <person name="Bos J.I."/>
            <person name="Bulone V."/>
            <person name="Cai G."/>
            <person name="Cakir C."/>
            <person name="Carrington J.C."/>
            <person name="Chawner M."/>
            <person name="Conti L."/>
            <person name="Costanzo S."/>
            <person name="Ewan R."/>
            <person name="Fahlgren N."/>
            <person name="Fischbach M.A."/>
            <person name="Fugelstad J."/>
            <person name="Gilroy E.M."/>
            <person name="Gnerre S."/>
            <person name="Green P.J."/>
            <person name="Grenville-Briggs L.J."/>
            <person name="Griffith J."/>
            <person name="Grunwald N.J."/>
            <person name="Horn K."/>
            <person name="Horner N.R."/>
            <person name="Hu C.H."/>
            <person name="Huitema E."/>
            <person name="Jeong D.H."/>
            <person name="Jones A.M."/>
            <person name="Jones J.D."/>
            <person name="Jones R.W."/>
            <person name="Karlsson E.K."/>
            <person name="Kunjeti S.G."/>
            <person name="Lamour K."/>
            <person name="Liu Z."/>
            <person name="Ma L."/>
            <person name="Maclean D."/>
            <person name="Chibucos M.C."/>
            <person name="McDonald H."/>
            <person name="McWalters J."/>
            <person name="Meijer H.J."/>
            <person name="Morgan W."/>
            <person name="Morris P.F."/>
            <person name="Munro C.A."/>
            <person name="O'Neill K."/>
            <person name="Ospina-Giraldo M."/>
            <person name="Pinzon A."/>
            <person name="Pritchard L."/>
            <person name="Ramsahoye B."/>
            <person name="Ren Q."/>
            <person name="Restrepo S."/>
            <person name="Roy S."/>
            <person name="Sadanandom A."/>
            <person name="Savidor A."/>
            <person name="Schornack S."/>
            <person name="Schwartz D.C."/>
            <person name="Schumann U.D."/>
            <person name="Schwessinger B."/>
            <person name="Seyer L."/>
            <person name="Sharpe T."/>
            <person name="Silvar C."/>
            <person name="Song J."/>
            <person name="Studholme D.J."/>
            <person name="Sykes S."/>
            <person name="Thines M."/>
            <person name="van de Vondervoort P.J."/>
            <person name="Phuntumart V."/>
            <person name="Wawra S."/>
            <person name="Weide R."/>
            <person name="Win J."/>
            <person name="Young C."/>
            <person name="Zhou S."/>
            <person name="Fry W."/>
            <person name="Meyers B.C."/>
            <person name="van West P."/>
            <person name="Ristaino J."/>
            <person name="Govers F."/>
            <person name="Birch P.R."/>
            <person name="Whisson S.C."/>
            <person name="Judelson H.S."/>
            <person name="Nusbaum C."/>
        </authorList>
    </citation>
    <scope>NUCLEOTIDE SEQUENCE [LARGE SCALE GENOMIC DNA]</scope>
    <source>
        <strain evidence="3">T30-4</strain>
    </source>
</reference>
<proteinExistence type="predicted"/>
<dbReference type="EMBL" id="DS028143">
    <property type="protein sequence ID" value="EEY60203.1"/>
    <property type="molecule type" value="Genomic_DNA"/>
</dbReference>
<protein>
    <recommendedName>
        <fullName evidence="4">Secreted protein</fullName>
    </recommendedName>
</protein>
<evidence type="ECO:0000313" key="3">
    <source>
        <dbReference type="Proteomes" id="UP000006643"/>
    </source>
</evidence>
<sequence>MVQHPSLIVLATSVISWRRSWGTTITVPLPTVRVRVVGLTPALAPFPFLRTASTSCVGLAQCPIAGSLEWCFSRIFRTAWRRTRQPLQRRQVFRVARPPATPNIAQGPTVLPNKLSLRLRDWIRCDFLLPRTLTGSRATILRTPGAPTGVMHITAVAVGIIRHVVNLPCQCAHRALFMVRFASFEGGDESDGALYVPAVHERRPRVVQRIRCHISCHRDWLATRPSVSVNKLRISSSLSGSRKPL</sequence>
<evidence type="ECO:0008006" key="4">
    <source>
        <dbReference type="Google" id="ProtNLM"/>
    </source>
</evidence>
<dbReference type="VEuPathDB" id="FungiDB:PITG_22966"/>
<dbReference type="HOGENOM" id="CLU_1135394_0_0_1"/>
<accession>D0NKR7</accession>
<feature type="chain" id="PRO_5003013511" description="Secreted protein" evidence="1">
    <location>
        <begin position="23"/>
        <end position="245"/>
    </location>
</feature>
<keyword evidence="3" id="KW-1185">Reference proteome</keyword>
<dbReference type="RefSeq" id="XP_002900410.1">
    <property type="nucleotide sequence ID" value="XM_002900364.1"/>
</dbReference>
<feature type="signal peptide" evidence="1">
    <location>
        <begin position="1"/>
        <end position="22"/>
    </location>
</feature>
<dbReference type="Proteomes" id="UP000006643">
    <property type="component" value="Unassembled WGS sequence"/>
</dbReference>
<keyword evidence="1" id="KW-0732">Signal</keyword>